<gene>
    <name evidence="3" type="ORF">ACFOHJ_10890</name>
</gene>
<dbReference type="EMBL" id="JBHRTK010000012">
    <property type="protein sequence ID" value="MFC3206719.1"/>
    <property type="molecule type" value="Genomic_DNA"/>
</dbReference>
<feature type="domain" description="Glyoxalase-related protein" evidence="2">
    <location>
        <begin position="21"/>
        <end position="166"/>
    </location>
</feature>
<evidence type="ECO:0000313" key="3">
    <source>
        <dbReference type="EMBL" id="MFC3206719.1"/>
    </source>
</evidence>
<comment type="caution">
    <text evidence="3">The sequence shown here is derived from an EMBL/GenBank/DDBJ whole genome shotgun (WGS) entry which is preliminary data.</text>
</comment>
<dbReference type="InterPro" id="IPR045517">
    <property type="entry name" value="Glyoxalase_8"/>
</dbReference>
<organism evidence="3 4">
    <name type="scientific">Aquamicrobium soli</name>
    <dbReference type="NCBI Taxonomy" id="1811518"/>
    <lineage>
        <taxon>Bacteria</taxon>
        <taxon>Pseudomonadati</taxon>
        <taxon>Pseudomonadota</taxon>
        <taxon>Alphaproteobacteria</taxon>
        <taxon>Hyphomicrobiales</taxon>
        <taxon>Phyllobacteriaceae</taxon>
        <taxon>Aquamicrobium</taxon>
    </lineage>
</organism>
<proteinExistence type="predicted"/>
<sequence length="169" mass="17907">MAIGHTIPTKTTAPGTRESATHRTSAHKTSAKRLRAALAADGIAISHAKALELVARQNGVRDWNTLVARPAEDTPAETADTGIAAPFGVGETVSGTFNGREARGRVIGLEETIKPDLWRVTIAFDPPVDVATSKLFSAERRRVQMVVGADGRSRRLTGTQTGVMALARA</sequence>
<name>A0ABV7K8R0_9HYPH</name>
<reference evidence="4" key="1">
    <citation type="journal article" date="2019" name="Int. J. Syst. Evol. Microbiol.">
        <title>The Global Catalogue of Microorganisms (GCM) 10K type strain sequencing project: providing services to taxonomists for standard genome sequencing and annotation.</title>
        <authorList>
            <consortium name="The Broad Institute Genomics Platform"/>
            <consortium name="The Broad Institute Genome Sequencing Center for Infectious Disease"/>
            <person name="Wu L."/>
            <person name="Ma J."/>
        </authorList>
    </citation>
    <scope>NUCLEOTIDE SEQUENCE [LARGE SCALE GENOMIC DNA]</scope>
    <source>
        <strain evidence="4">KCTC 52165</strain>
    </source>
</reference>
<evidence type="ECO:0000259" key="2">
    <source>
        <dbReference type="Pfam" id="PF20066"/>
    </source>
</evidence>
<dbReference type="Pfam" id="PF20066">
    <property type="entry name" value="Glyoxalase_8"/>
    <property type="match status" value="1"/>
</dbReference>
<dbReference type="Proteomes" id="UP001595583">
    <property type="component" value="Unassembled WGS sequence"/>
</dbReference>
<accession>A0ABV7K8R0</accession>
<evidence type="ECO:0000313" key="4">
    <source>
        <dbReference type="Proteomes" id="UP001595583"/>
    </source>
</evidence>
<keyword evidence="4" id="KW-1185">Reference proteome</keyword>
<feature type="region of interest" description="Disordered" evidence="1">
    <location>
        <begin position="1"/>
        <end position="29"/>
    </location>
</feature>
<dbReference type="RefSeq" id="WP_378220530.1">
    <property type="nucleotide sequence ID" value="NZ_JBHRTK010000012.1"/>
</dbReference>
<evidence type="ECO:0000256" key="1">
    <source>
        <dbReference type="SAM" id="MobiDB-lite"/>
    </source>
</evidence>
<protein>
    <submittedName>
        <fullName evidence="3">Glyoxalase superfamily protein</fullName>
    </submittedName>
</protein>